<comment type="caution">
    <text evidence="1">The sequence shown here is derived from an EMBL/GenBank/DDBJ whole genome shotgun (WGS) entry which is preliminary data.</text>
</comment>
<dbReference type="PATRIC" id="fig|1188261.3.peg.3114"/>
<proteinExistence type="predicted"/>
<gene>
    <name evidence="1" type="ORF">A33I_18100</name>
</gene>
<dbReference type="Proteomes" id="UP000017170">
    <property type="component" value="Unassembled WGS sequence"/>
</dbReference>
<organism evidence="1 2">
    <name type="scientific">Alkalihalophilus marmarensis DSM 21297</name>
    <dbReference type="NCBI Taxonomy" id="1188261"/>
    <lineage>
        <taxon>Bacteria</taxon>
        <taxon>Bacillati</taxon>
        <taxon>Bacillota</taxon>
        <taxon>Bacilli</taxon>
        <taxon>Bacillales</taxon>
        <taxon>Bacillaceae</taxon>
        <taxon>Alkalihalophilus</taxon>
    </lineage>
</organism>
<name>U6SN04_9BACI</name>
<evidence type="ECO:0000313" key="2">
    <source>
        <dbReference type="Proteomes" id="UP000017170"/>
    </source>
</evidence>
<protein>
    <submittedName>
        <fullName evidence="1">Uncharacterized protein</fullName>
    </submittedName>
</protein>
<accession>U6SN04</accession>
<evidence type="ECO:0000313" key="1">
    <source>
        <dbReference type="EMBL" id="ERN52006.1"/>
    </source>
</evidence>
<sequence>MGVGGFLVPWSGVLVYGGGEPAQLWLQLTHKQQRATH</sequence>
<reference evidence="1 2" key="1">
    <citation type="journal article" date="2013" name="Genome Announc.">
        <title>Genome Sequence of the Extreme Obligate Alkaliphile Bacillus marmarensis Strain DSM 21297.</title>
        <authorList>
            <person name="Wernick D.G."/>
            <person name="Choi K.Y."/>
            <person name="Tat C.A."/>
            <person name="Lafontaine Rivera J.G."/>
            <person name="Liao J.C."/>
        </authorList>
    </citation>
    <scope>NUCLEOTIDE SEQUENCE [LARGE SCALE GENOMIC DNA]</scope>
    <source>
        <strain evidence="1 2">DSM 21297</strain>
    </source>
</reference>
<keyword evidence="2" id="KW-1185">Reference proteome</keyword>
<dbReference type="AlphaFoldDB" id="U6SN04"/>
<dbReference type="EMBL" id="ATAE01000041">
    <property type="protein sequence ID" value="ERN52006.1"/>
    <property type="molecule type" value="Genomic_DNA"/>
</dbReference>